<evidence type="ECO:0008006" key="5">
    <source>
        <dbReference type="Google" id="ProtNLM"/>
    </source>
</evidence>
<evidence type="ECO:0000313" key="3">
    <source>
        <dbReference type="EMBL" id="ETO26303.1"/>
    </source>
</evidence>
<dbReference type="OrthoDB" id="1917168at2759"/>
<dbReference type="EMBL" id="ASPP01007960">
    <property type="protein sequence ID" value="ETO26303.1"/>
    <property type="molecule type" value="Genomic_DNA"/>
</dbReference>
<keyword evidence="4" id="KW-1185">Reference proteome</keyword>
<protein>
    <recommendedName>
        <fullName evidence="5">Pentacotripeptide-repeat region of PRORP domain-containing protein</fullName>
    </recommendedName>
</protein>
<dbReference type="InterPro" id="IPR011990">
    <property type="entry name" value="TPR-like_helical_dom_sf"/>
</dbReference>
<accession>X6NK67</accession>
<name>X6NK67_RETFI</name>
<evidence type="ECO:0000256" key="2">
    <source>
        <dbReference type="PROSITE-ProRule" id="PRU00708"/>
    </source>
</evidence>
<proteinExistence type="predicted"/>
<dbReference type="NCBIfam" id="TIGR00756">
    <property type="entry name" value="PPR"/>
    <property type="match status" value="2"/>
</dbReference>
<sequence length="542" mass="63663">MQHHVVKKIFLQRNLESKLCKNVIRRLYHVPLKFVQNQKDIFVKQIKDDAASRKRMRGVNGALTKAEIPQHMKEKVDDMRYMEKDSIFNFLKDPSNWNVILYSAAVKLLFERHNSWRDVLEVVELAEEYKVQLNVIFCASVLNFWAMCDRHSLADQYFEKWFENECETMREKPNVILFTAMIKAHKERGNVEKALKYFNMMQDKFGIAPDGVCYSLLLTVCANACQVETAEKLIQNRDQRLIRADSPELLGAMLNVYGKAGELDKMMNIWNTMEKQLQTSTDVYNSLEVWTTIVMASLLQANKVQEMFDFYYKRVCKLAKYGRININDQKIIVFQCIGYIRMMELAENEKERQQHFQSFLHIFLNELSPLFPIELPNFRTVPLKEMDLLLQAFILLHKDDWLKAVPKFEFLWSTPQCRHSLPIWVAHPFISGAVLDFHLMSHISTTFILRYLVTFQRHALSKYFHNGIISIICGKGTHSRIDKSANANQSRQSQRIQHELNNWVVPVRFVQHARDPSVWYIDPTDLAAFFKKVPPYQSCLKT</sequence>
<dbReference type="Pfam" id="PF13041">
    <property type="entry name" value="PPR_2"/>
    <property type="match status" value="1"/>
</dbReference>
<dbReference type="PROSITE" id="PS51375">
    <property type="entry name" value="PPR"/>
    <property type="match status" value="1"/>
</dbReference>
<evidence type="ECO:0000313" key="4">
    <source>
        <dbReference type="Proteomes" id="UP000023152"/>
    </source>
</evidence>
<dbReference type="AlphaFoldDB" id="X6NK67"/>
<keyword evidence="1" id="KW-0677">Repeat</keyword>
<gene>
    <name evidence="3" type="ORF">RFI_10838</name>
</gene>
<dbReference type="Pfam" id="PF01535">
    <property type="entry name" value="PPR"/>
    <property type="match status" value="1"/>
</dbReference>
<organism evidence="3 4">
    <name type="scientific">Reticulomyxa filosa</name>
    <dbReference type="NCBI Taxonomy" id="46433"/>
    <lineage>
        <taxon>Eukaryota</taxon>
        <taxon>Sar</taxon>
        <taxon>Rhizaria</taxon>
        <taxon>Retaria</taxon>
        <taxon>Foraminifera</taxon>
        <taxon>Monothalamids</taxon>
        <taxon>Reticulomyxidae</taxon>
        <taxon>Reticulomyxa</taxon>
    </lineage>
</organism>
<reference evidence="3 4" key="1">
    <citation type="journal article" date="2013" name="Curr. Biol.">
        <title>The Genome of the Foraminiferan Reticulomyxa filosa.</title>
        <authorList>
            <person name="Glockner G."/>
            <person name="Hulsmann N."/>
            <person name="Schleicher M."/>
            <person name="Noegel A.A."/>
            <person name="Eichinger L."/>
            <person name="Gallinger C."/>
            <person name="Pawlowski J."/>
            <person name="Sierra R."/>
            <person name="Euteneuer U."/>
            <person name="Pillet L."/>
            <person name="Moustafa A."/>
            <person name="Platzer M."/>
            <person name="Groth M."/>
            <person name="Szafranski K."/>
            <person name="Schliwa M."/>
        </authorList>
    </citation>
    <scope>NUCLEOTIDE SEQUENCE [LARGE SCALE GENOMIC DNA]</scope>
</reference>
<comment type="caution">
    <text evidence="3">The sequence shown here is derived from an EMBL/GenBank/DDBJ whole genome shotgun (WGS) entry which is preliminary data.</text>
</comment>
<dbReference type="Proteomes" id="UP000023152">
    <property type="component" value="Unassembled WGS sequence"/>
</dbReference>
<dbReference type="PANTHER" id="PTHR47447:SF17">
    <property type="entry name" value="OS12G0638900 PROTEIN"/>
    <property type="match status" value="1"/>
</dbReference>
<evidence type="ECO:0000256" key="1">
    <source>
        <dbReference type="ARBA" id="ARBA00022737"/>
    </source>
</evidence>
<dbReference type="InterPro" id="IPR002885">
    <property type="entry name" value="PPR_rpt"/>
</dbReference>
<feature type="repeat" description="PPR" evidence="2">
    <location>
        <begin position="174"/>
        <end position="204"/>
    </location>
</feature>
<dbReference type="Gene3D" id="1.25.40.10">
    <property type="entry name" value="Tetratricopeptide repeat domain"/>
    <property type="match status" value="1"/>
</dbReference>
<dbReference type="PANTHER" id="PTHR47447">
    <property type="entry name" value="OS03G0856100 PROTEIN"/>
    <property type="match status" value="1"/>
</dbReference>